<dbReference type="RefSeq" id="WP_045097892.1">
    <property type="nucleotide sequence ID" value="NZ_LN614828.1"/>
</dbReference>
<dbReference type="EMBL" id="LN614828">
    <property type="protein sequence ID" value="CEG59319.1"/>
    <property type="molecule type" value="Genomic_DNA"/>
</dbReference>
<protein>
    <submittedName>
        <fullName evidence="1">Uncharacterized protein</fullName>
    </submittedName>
</protein>
<keyword evidence="1" id="KW-0614">Plasmid</keyword>
<dbReference type="HOGENOM" id="CLU_1756566_0_0_6"/>
<dbReference type="OrthoDB" id="5652000at2"/>
<name>A0A098GA10_9GAMM</name>
<organism evidence="1 2">
    <name type="scientific">Legionella fallonii LLAP-10</name>
    <dbReference type="NCBI Taxonomy" id="1212491"/>
    <lineage>
        <taxon>Bacteria</taxon>
        <taxon>Pseudomonadati</taxon>
        <taxon>Pseudomonadota</taxon>
        <taxon>Gammaproteobacteria</taxon>
        <taxon>Legionellales</taxon>
        <taxon>Legionellaceae</taxon>
        <taxon>Legionella</taxon>
    </lineage>
</organism>
<proteinExistence type="predicted"/>
<evidence type="ECO:0000313" key="2">
    <source>
        <dbReference type="Proteomes" id="UP000032430"/>
    </source>
</evidence>
<accession>A0A098GA10</accession>
<dbReference type="KEGG" id="lfa:LFA_pA0222"/>
<geneLocation type="plasmid" evidence="2">
    <name>LLAP10_pA</name>
</geneLocation>
<sequence>MKLFFQKDVIVDRIKKLIQLLIRIKDFVLEAPPGFLEYQKAIASKDRHFNYMENEYFKQYILPRMNKGHGITQGDHSSMNIDNQQLFNNHSQDTFRVNPATGLPMIGSYDAGGSPFGFNYNHSMHHHSNHHSSFSNMHSNNQFNSFDYWNR</sequence>
<gene>
    <name evidence="1" type="ORF">LFA_pA0222</name>
</gene>
<dbReference type="Proteomes" id="UP000032430">
    <property type="component" value="Plasmid II"/>
</dbReference>
<keyword evidence="2" id="KW-1185">Reference proteome</keyword>
<dbReference type="AlphaFoldDB" id="A0A098GA10"/>
<reference evidence="2" key="1">
    <citation type="submission" date="2014-09" db="EMBL/GenBank/DDBJ databases">
        <authorList>
            <person name="Gomez-Valero L."/>
        </authorList>
    </citation>
    <scope>NUCLEOTIDE SEQUENCE [LARGE SCALE GENOMIC DNA]</scope>
    <source>
        <strain evidence="2">ATCC700992</strain>
        <plasmid evidence="2">LLAP10_pA</plasmid>
    </source>
</reference>
<evidence type="ECO:0000313" key="1">
    <source>
        <dbReference type="EMBL" id="CEG59319.1"/>
    </source>
</evidence>